<dbReference type="InterPro" id="IPR017871">
    <property type="entry name" value="ABC_transporter-like_CS"/>
</dbReference>
<comment type="caution">
    <text evidence="6">The sequence shown here is derived from an EMBL/GenBank/DDBJ whole genome shotgun (WGS) entry which is preliminary data.</text>
</comment>
<feature type="domain" description="ABC transporter" evidence="5">
    <location>
        <begin position="579"/>
        <end position="808"/>
    </location>
</feature>
<sequence length="822" mass="93687">MVAELFKTQLSKFKINLDEDTVNYIGSMLGDMDLTDHDQVRETIETFLVDASINDKTRNDFYKSLLDNNEFHVDKAVIDTVSVLLKQDKKVKHTKNQLRNSDTPHVKEKEKRMSLAERRAARKSSKEKQDNESSEEPELVAISQQSRFHTETLETSNKEIDLPGIQVSIGQNDLLVDAHLKLKPLVRYGLVGQNGVGKSILMKCMADNILVGLPQNLNILHISQLEDFDESTTVVQEVLSADKEATIATREYEVLRAVIGDHASTSGRQRKADKKLNKVVFSIMQSRVKDRLDEVNRLAIKRSGLRGREARKELVRLEKEYTDFCANDPQHYVTPDMVNDVIAQVFEKIELVDQEERLNRAKKLLKGLGFSQEQSTSFISTFSGGWRMRIALAKSLFIKPDILLLDEPTNHLDLPAILWLQEYIINDTGDMIVVVVSHDREFLNNVTEETIIMKDKQLKYHLGNYQDWESNTEEQRIRKQTLLDNTEKRRKQILSSIQHNLQQAKSTGDDKRHGMVNSRRKKLDRLGMEKTEDGKRFKQSYRSGYHLDARVSIVVEQGVKTATIKIPEPSQLRYNGPVFRMSDASFRYPKAKKNSIEPFSINIEPNARIAFIGPNGCGKSTLLNMLTGKTEPTSGEVYRHALLRVGYFSQHMVDQLDPDMSPVEYMISKHPTVTEHECRAHFGTMGVSGKLVLQKIRSLSGGQRNRISFALILFDRPHVLVLDEITNHLDMGTVEMLVDALAAYSGALIAVSHDVWFLKQILEPESSEGYYSDESDSDMIPTQNEVYTIDNGNVCRWKKGIDAYVSFVLRTMKKNNNLANKK</sequence>
<keyword evidence="1" id="KW-0677">Repeat</keyword>
<dbReference type="CDD" id="cd03221">
    <property type="entry name" value="ABCF_EF-3"/>
    <property type="match status" value="1"/>
</dbReference>
<name>A0ABP9Z7X7_9FUNG</name>
<reference evidence="6 7" key="1">
    <citation type="submission" date="2024-04" db="EMBL/GenBank/DDBJ databases">
        <title>genome sequences of Mucor flavus KT1a and Helicostylum pulchrum KT1b strains isolated from the surface of a dry-aged beef.</title>
        <authorList>
            <person name="Toyotome T."/>
            <person name="Hosono M."/>
            <person name="Torimaru M."/>
            <person name="Fukuda K."/>
            <person name="Mikami N."/>
        </authorList>
    </citation>
    <scope>NUCLEOTIDE SEQUENCE [LARGE SCALE GENOMIC DNA]</scope>
    <source>
        <strain evidence="6 7">KT1a</strain>
    </source>
</reference>
<feature type="region of interest" description="Disordered" evidence="4">
    <location>
        <begin position="92"/>
        <end position="147"/>
    </location>
</feature>
<dbReference type="Proteomes" id="UP001473302">
    <property type="component" value="Unassembled WGS sequence"/>
</dbReference>
<dbReference type="PROSITE" id="PS00211">
    <property type="entry name" value="ABC_TRANSPORTER_1"/>
    <property type="match status" value="2"/>
</dbReference>
<evidence type="ECO:0000256" key="4">
    <source>
        <dbReference type="SAM" id="MobiDB-lite"/>
    </source>
</evidence>
<dbReference type="InterPro" id="IPR050611">
    <property type="entry name" value="ABCF"/>
</dbReference>
<evidence type="ECO:0000259" key="5">
    <source>
        <dbReference type="PROSITE" id="PS50893"/>
    </source>
</evidence>
<dbReference type="Gene3D" id="3.40.50.300">
    <property type="entry name" value="P-loop containing nucleotide triphosphate hydrolases"/>
    <property type="match status" value="2"/>
</dbReference>
<dbReference type="SMART" id="SM00382">
    <property type="entry name" value="AAA"/>
    <property type="match status" value="2"/>
</dbReference>
<dbReference type="InterPro" id="IPR027417">
    <property type="entry name" value="P-loop_NTPase"/>
</dbReference>
<dbReference type="PANTHER" id="PTHR19211:SF129">
    <property type="entry name" value="ABC TRANSPORTER ATP-BINDING PROTEIN"/>
    <property type="match status" value="1"/>
</dbReference>
<protein>
    <recommendedName>
        <fullName evidence="5">ABC transporter domain-containing protein</fullName>
    </recommendedName>
</protein>
<dbReference type="EMBL" id="BAABUK010000025">
    <property type="protein sequence ID" value="GAA5815226.1"/>
    <property type="molecule type" value="Genomic_DNA"/>
</dbReference>
<evidence type="ECO:0000256" key="3">
    <source>
        <dbReference type="ARBA" id="ARBA00022840"/>
    </source>
</evidence>
<dbReference type="PROSITE" id="PS50893">
    <property type="entry name" value="ABC_TRANSPORTER_2"/>
    <property type="match status" value="2"/>
</dbReference>
<dbReference type="PANTHER" id="PTHR19211">
    <property type="entry name" value="ATP-BINDING TRANSPORT PROTEIN-RELATED"/>
    <property type="match status" value="1"/>
</dbReference>
<gene>
    <name evidence="6" type="ORF">MFLAVUS_008732</name>
</gene>
<accession>A0ABP9Z7X7</accession>
<dbReference type="SUPFAM" id="SSF52540">
    <property type="entry name" value="P-loop containing nucleoside triphosphate hydrolases"/>
    <property type="match status" value="2"/>
</dbReference>
<feature type="compositionally biased region" description="Basic and acidic residues" evidence="4">
    <location>
        <begin position="102"/>
        <end position="131"/>
    </location>
</feature>
<keyword evidence="3" id="KW-0067">ATP-binding</keyword>
<evidence type="ECO:0000256" key="2">
    <source>
        <dbReference type="ARBA" id="ARBA00022741"/>
    </source>
</evidence>
<dbReference type="InterPro" id="IPR003593">
    <property type="entry name" value="AAA+_ATPase"/>
</dbReference>
<dbReference type="InterPro" id="IPR003439">
    <property type="entry name" value="ABC_transporter-like_ATP-bd"/>
</dbReference>
<keyword evidence="7" id="KW-1185">Reference proteome</keyword>
<evidence type="ECO:0000313" key="6">
    <source>
        <dbReference type="EMBL" id="GAA5815226.1"/>
    </source>
</evidence>
<keyword evidence="2" id="KW-0547">Nucleotide-binding</keyword>
<evidence type="ECO:0000256" key="1">
    <source>
        <dbReference type="ARBA" id="ARBA00022737"/>
    </source>
</evidence>
<feature type="domain" description="ABC transporter" evidence="5">
    <location>
        <begin position="160"/>
        <end position="480"/>
    </location>
</feature>
<proteinExistence type="predicted"/>
<evidence type="ECO:0000313" key="7">
    <source>
        <dbReference type="Proteomes" id="UP001473302"/>
    </source>
</evidence>
<organism evidence="6 7">
    <name type="scientific">Mucor flavus</name>
    <dbReference type="NCBI Taxonomy" id="439312"/>
    <lineage>
        <taxon>Eukaryota</taxon>
        <taxon>Fungi</taxon>
        <taxon>Fungi incertae sedis</taxon>
        <taxon>Mucoromycota</taxon>
        <taxon>Mucoromycotina</taxon>
        <taxon>Mucoromycetes</taxon>
        <taxon>Mucorales</taxon>
        <taxon>Mucorineae</taxon>
        <taxon>Mucoraceae</taxon>
        <taxon>Mucor</taxon>
    </lineage>
</organism>
<dbReference type="Pfam" id="PF00005">
    <property type="entry name" value="ABC_tran"/>
    <property type="match status" value="2"/>
</dbReference>